<keyword evidence="3" id="KW-0433">Leucine-rich repeat</keyword>
<evidence type="ECO:0000259" key="9">
    <source>
        <dbReference type="Pfam" id="PF08263"/>
    </source>
</evidence>
<evidence type="ECO:0000313" key="11">
    <source>
        <dbReference type="Proteomes" id="UP001140949"/>
    </source>
</evidence>
<dbReference type="PANTHER" id="PTHR48059:SF19">
    <property type="entry name" value="RECEPTOR-LIKE PROTEIN KINASE 5"/>
    <property type="match status" value="1"/>
</dbReference>
<dbReference type="Pfam" id="PF08263">
    <property type="entry name" value="LRRNT_2"/>
    <property type="match status" value="1"/>
</dbReference>
<name>A0AAX6EIS9_IRIPA</name>
<evidence type="ECO:0000256" key="7">
    <source>
        <dbReference type="ARBA" id="ARBA00038043"/>
    </source>
</evidence>
<sequence length="342" mass="36307">MTTTLTLATIALFFLALSSASAAAAACNKHDHRALLAFKDSFPHNSFPSWNSSARCCSWDYVTCTAGRVTNLYFAGNSLTPPPIDLNGSIPASIGDFPRLESIYLGGMRSLAGPVPPEIAKLKRLQSLVITDTSVAGPVPPFLSQLRALRQLTLASSMFAGSIPSSLGRLANLTSVYLQQNRLTGSIPGSLFSRTPNGSLAELDLSGNKLTGSVPKSFAGVGFATVRLSENGLVGDASFLFGRSKPLQLIALQRNKLAFDLSGVEYPSDLTYVDVSHNRIYGSISEQVLEGPVLHYLDVSYNELCGKIPSGGFFSTFIPGDYSHNKCLCGAPLSPCKSTGSL</sequence>
<evidence type="ECO:0000256" key="6">
    <source>
        <dbReference type="ARBA" id="ARBA00023136"/>
    </source>
</evidence>
<keyword evidence="4 8" id="KW-0732">Signal</keyword>
<keyword evidence="5" id="KW-0677">Repeat</keyword>
<protein>
    <submittedName>
        <fullName evidence="10">Polygalacturonase inhibitor-like</fullName>
    </submittedName>
</protein>
<proteinExistence type="inferred from homology"/>
<dbReference type="FunFam" id="3.80.10.10:FF:000400">
    <property type="entry name" value="Nuclear pore complex protein NUP107"/>
    <property type="match status" value="1"/>
</dbReference>
<comment type="caution">
    <text evidence="10">The sequence shown here is derived from an EMBL/GenBank/DDBJ whole genome shotgun (WGS) entry which is preliminary data.</text>
</comment>
<evidence type="ECO:0000256" key="5">
    <source>
        <dbReference type="ARBA" id="ARBA00022737"/>
    </source>
</evidence>
<comment type="subcellular location">
    <subcellularLocation>
        <location evidence="1">Cell envelope</location>
    </subcellularLocation>
    <subcellularLocation>
        <location evidence="2">Membrane</location>
    </subcellularLocation>
</comment>
<evidence type="ECO:0000313" key="10">
    <source>
        <dbReference type="EMBL" id="KAJ6804067.1"/>
    </source>
</evidence>
<evidence type="ECO:0000256" key="2">
    <source>
        <dbReference type="ARBA" id="ARBA00004370"/>
    </source>
</evidence>
<reference evidence="10" key="1">
    <citation type="journal article" date="2023" name="GigaByte">
        <title>Genome assembly of the bearded iris, Iris pallida Lam.</title>
        <authorList>
            <person name="Bruccoleri R.E."/>
            <person name="Oakeley E.J."/>
            <person name="Faust A.M.E."/>
            <person name="Altorfer M."/>
            <person name="Dessus-Babus S."/>
            <person name="Burckhardt D."/>
            <person name="Oertli M."/>
            <person name="Naumann U."/>
            <person name="Petersen F."/>
            <person name="Wong J."/>
        </authorList>
    </citation>
    <scope>NUCLEOTIDE SEQUENCE</scope>
    <source>
        <strain evidence="10">GSM-AAB239-AS_SAM_17_03QT</strain>
    </source>
</reference>
<dbReference type="InterPro" id="IPR013210">
    <property type="entry name" value="LRR_N_plant-typ"/>
</dbReference>
<keyword evidence="6" id="KW-0472">Membrane</keyword>
<evidence type="ECO:0000256" key="8">
    <source>
        <dbReference type="SAM" id="SignalP"/>
    </source>
</evidence>
<evidence type="ECO:0000256" key="3">
    <source>
        <dbReference type="ARBA" id="ARBA00022614"/>
    </source>
</evidence>
<accession>A0AAX6EIS9</accession>
<feature type="chain" id="PRO_5043904174" evidence="8">
    <location>
        <begin position="23"/>
        <end position="342"/>
    </location>
</feature>
<reference evidence="10" key="2">
    <citation type="submission" date="2023-04" db="EMBL/GenBank/DDBJ databases">
        <authorList>
            <person name="Bruccoleri R.E."/>
            <person name="Oakeley E.J."/>
            <person name="Faust A.-M."/>
            <person name="Dessus-Babus S."/>
            <person name="Altorfer M."/>
            <person name="Burckhardt D."/>
            <person name="Oertli M."/>
            <person name="Naumann U."/>
            <person name="Petersen F."/>
            <person name="Wong J."/>
        </authorList>
    </citation>
    <scope>NUCLEOTIDE SEQUENCE</scope>
    <source>
        <strain evidence="10">GSM-AAB239-AS_SAM_17_03QT</strain>
        <tissue evidence="10">Leaf</tissue>
    </source>
</reference>
<evidence type="ECO:0000256" key="4">
    <source>
        <dbReference type="ARBA" id="ARBA00022729"/>
    </source>
</evidence>
<dbReference type="Proteomes" id="UP001140949">
    <property type="component" value="Unassembled WGS sequence"/>
</dbReference>
<feature type="signal peptide" evidence="8">
    <location>
        <begin position="1"/>
        <end position="22"/>
    </location>
</feature>
<evidence type="ECO:0000256" key="1">
    <source>
        <dbReference type="ARBA" id="ARBA00004196"/>
    </source>
</evidence>
<dbReference type="EMBL" id="JANAVB010036020">
    <property type="protein sequence ID" value="KAJ6804067.1"/>
    <property type="molecule type" value="Genomic_DNA"/>
</dbReference>
<dbReference type="AlphaFoldDB" id="A0AAX6EIS9"/>
<dbReference type="InterPro" id="IPR032675">
    <property type="entry name" value="LRR_dom_sf"/>
</dbReference>
<dbReference type="Gene3D" id="3.80.10.10">
    <property type="entry name" value="Ribonuclease Inhibitor"/>
    <property type="match status" value="1"/>
</dbReference>
<dbReference type="SUPFAM" id="SSF52058">
    <property type="entry name" value="L domain-like"/>
    <property type="match status" value="1"/>
</dbReference>
<organism evidence="10 11">
    <name type="scientific">Iris pallida</name>
    <name type="common">Sweet iris</name>
    <dbReference type="NCBI Taxonomy" id="29817"/>
    <lineage>
        <taxon>Eukaryota</taxon>
        <taxon>Viridiplantae</taxon>
        <taxon>Streptophyta</taxon>
        <taxon>Embryophyta</taxon>
        <taxon>Tracheophyta</taxon>
        <taxon>Spermatophyta</taxon>
        <taxon>Magnoliopsida</taxon>
        <taxon>Liliopsida</taxon>
        <taxon>Asparagales</taxon>
        <taxon>Iridaceae</taxon>
        <taxon>Iridoideae</taxon>
        <taxon>Irideae</taxon>
        <taxon>Iris</taxon>
    </lineage>
</organism>
<keyword evidence="11" id="KW-1185">Reference proteome</keyword>
<comment type="similarity">
    <text evidence="7">Belongs to the polygalacturonase-inhibiting protein family.</text>
</comment>
<feature type="domain" description="Leucine-rich repeat-containing N-terminal plant-type" evidence="9">
    <location>
        <begin position="29"/>
        <end position="65"/>
    </location>
</feature>
<gene>
    <name evidence="10" type="ORF">M6B38_186370</name>
</gene>
<dbReference type="GO" id="GO:0016020">
    <property type="term" value="C:membrane"/>
    <property type="evidence" value="ECO:0007669"/>
    <property type="project" value="UniProtKB-SubCell"/>
</dbReference>
<dbReference type="PANTHER" id="PTHR48059">
    <property type="entry name" value="POLYGALACTURONASE INHIBITOR 1"/>
    <property type="match status" value="1"/>
</dbReference>
<dbReference type="InterPro" id="IPR001611">
    <property type="entry name" value="Leu-rich_rpt"/>
</dbReference>
<dbReference type="Pfam" id="PF00560">
    <property type="entry name" value="LRR_1"/>
    <property type="match status" value="2"/>
</dbReference>
<dbReference type="InterPro" id="IPR051848">
    <property type="entry name" value="PGIP"/>
</dbReference>